<sequence>MRTADYIQQISEGIENLHGTDFFECMCLKLNEIIGADYIFIAQLNLSQQTSHSLAVAAHGKLADLFSHNMQDTPCADLLTRDMCIFPDQVQHQFPKDLLLKAMNINGYIGASLKHTSGEVMGVVAAMYTHKIHSPTLAQALLRLFSGRISCELERGEYEKSLSLLENKFEEKVAERTTQLTKALRDLEVTQKQLVEAEKLAALGDLVSGIAHEVNTPLGVAITAQSHLQSECKKIGKMLRDNHLKKSNLEKFIEDCQHSLKMVETNLERAGTMIGNFKQISADQHNYSLESINLGEYYRKVVDSLTPLLKFNNGIICFNCENEYLVKTFPGIHFQVLANLCKNSVQHGFASFDGEQPRIDISIHFEAEGYMVTYEDNGTGISEQHAARIFEPFFTTDRGGGGTGLGMSIVYNLITQKLAGRIQYVPKAEPGAKFLFWFPNLPQNPAPDTNNLHS</sequence>
<evidence type="ECO:0000313" key="5">
    <source>
        <dbReference type="EMBL" id="NMH61528.1"/>
    </source>
</evidence>
<dbReference type="CDD" id="cd00075">
    <property type="entry name" value="HATPase"/>
    <property type="match status" value="1"/>
</dbReference>
<name>A0ABX1R8H7_9ALTE</name>
<dbReference type="InterPro" id="IPR005467">
    <property type="entry name" value="His_kinase_dom"/>
</dbReference>
<protein>
    <recommendedName>
        <fullName evidence="2">histidine kinase</fullName>
        <ecNumber evidence="2">2.7.13.3</ecNumber>
    </recommendedName>
</protein>
<evidence type="ECO:0000256" key="1">
    <source>
        <dbReference type="ARBA" id="ARBA00000085"/>
    </source>
</evidence>
<dbReference type="SMART" id="SM00387">
    <property type="entry name" value="HATPase_c"/>
    <property type="match status" value="1"/>
</dbReference>
<evidence type="ECO:0000256" key="2">
    <source>
        <dbReference type="ARBA" id="ARBA00012438"/>
    </source>
</evidence>
<keyword evidence="3" id="KW-0597">Phosphoprotein</keyword>
<dbReference type="InterPro" id="IPR036890">
    <property type="entry name" value="HATPase_C_sf"/>
</dbReference>
<dbReference type="Pfam" id="PF02518">
    <property type="entry name" value="HATPase_c"/>
    <property type="match status" value="1"/>
</dbReference>
<dbReference type="RefSeq" id="WP_169212088.1">
    <property type="nucleotide sequence ID" value="NZ_JAATNW010000010.1"/>
</dbReference>
<evidence type="ECO:0000259" key="4">
    <source>
        <dbReference type="PROSITE" id="PS50109"/>
    </source>
</evidence>
<dbReference type="EC" id="2.7.13.3" evidence="2"/>
<dbReference type="SUPFAM" id="SSF55781">
    <property type="entry name" value="GAF domain-like"/>
    <property type="match status" value="1"/>
</dbReference>
<accession>A0ABX1R8H7</accession>
<dbReference type="InterPro" id="IPR003661">
    <property type="entry name" value="HisK_dim/P_dom"/>
</dbReference>
<keyword evidence="6" id="KW-1185">Reference proteome</keyword>
<dbReference type="EMBL" id="JAATNW010000010">
    <property type="protein sequence ID" value="NMH61528.1"/>
    <property type="molecule type" value="Genomic_DNA"/>
</dbReference>
<dbReference type="Gene3D" id="1.10.287.130">
    <property type="match status" value="1"/>
</dbReference>
<comment type="catalytic activity">
    <reaction evidence="1">
        <text>ATP + protein L-histidine = ADP + protein N-phospho-L-histidine.</text>
        <dbReference type="EC" id="2.7.13.3"/>
    </reaction>
</comment>
<dbReference type="Proteomes" id="UP000709336">
    <property type="component" value="Unassembled WGS sequence"/>
</dbReference>
<dbReference type="CDD" id="cd00082">
    <property type="entry name" value="HisKA"/>
    <property type="match status" value="1"/>
</dbReference>
<reference evidence="5 6" key="1">
    <citation type="submission" date="2020-03" db="EMBL/GenBank/DDBJ databases">
        <title>Alteromonas ponticola sp. nov., isolated from seawater.</title>
        <authorList>
            <person name="Yoon J.-H."/>
            <person name="Kim Y.-O."/>
        </authorList>
    </citation>
    <scope>NUCLEOTIDE SEQUENCE [LARGE SCALE GENOMIC DNA]</scope>
    <source>
        <strain evidence="5 6">MYP5</strain>
    </source>
</reference>
<dbReference type="SUPFAM" id="SSF55874">
    <property type="entry name" value="ATPase domain of HSP90 chaperone/DNA topoisomerase II/histidine kinase"/>
    <property type="match status" value="1"/>
</dbReference>
<dbReference type="PANTHER" id="PTHR43065:SF47">
    <property type="match status" value="1"/>
</dbReference>
<dbReference type="Gene3D" id="3.30.565.10">
    <property type="entry name" value="Histidine kinase-like ATPase, C-terminal domain"/>
    <property type="match status" value="1"/>
</dbReference>
<proteinExistence type="predicted"/>
<gene>
    <name evidence="5" type="ORF">HCJ96_15970</name>
</gene>
<dbReference type="InterPro" id="IPR036097">
    <property type="entry name" value="HisK_dim/P_sf"/>
</dbReference>
<dbReference type="PANTHER" id="PTHR43065">
    <property type="entry name" value="SENSOR HISTIDINE KINASE"/>
    <property type="match status" value="1"/>
</dbReference>
<feature type="domain" description="Histidine kinase" evidence="4">
    <location>
        <begin position="209"/>
        <end position="442"/>
    </location>
</feature>
<evidence type="ECO:0000313" key="6">
    <source>
        <dbReference type="Proteomes" id="UP000709336"/>
    </source>
</evidence>
<organism evidence="5 6">
    <name type="scientific">Alteromonas ponticola</name>
    <dbReference type="NCBI Taxonomy" id="2720613"/>
    <lineage>
        <taxon>Bacteria</taxon>
        <taxon>Pseudomonadati</taxon>
        <taxon>Pseudomonadota</taxon>
        <taxon>Gammaproteobacteria</taxon>
        <taxon>Alteromonadales</taxon>
        <taxon>Alteromonadaceae</taxon>
        <taxon>Alteromonas/Salinimonas group</taxon>
        <taxon>Alteromonas</taxon>
    </lineage>
</organism>
<dbReference type="InterPro" id="IPR003594">
    <property type="entry name" value="HATPase_dom"/>
</dbReference>
<dbReference type="InterPro" id="IPR004358">
    <property type="entry name" value="Sig_transdc_His_kin-like_C"/>
</dbReference>
<evidence type="ECO:0000256" key="3">
    <source>
        <dbReference type="ARBA" id="ARBA00022553"/>
    </source>
</evidence>
<dbReference type="PROSITE" id="PS50109">
    <property type="entry name" value="HIS_KIN"/>
    <property type="match status" value="1"/>
</dbReference>
<dbReference type="SUPFAM" id="SSF47384">
    <property type="entry name" value="Homodimeric domain of signal transducing histidine kinase"/>
    <property type="match status" value="1"/>
</dbReference>
<comment type="caution">
    <text evidence="5">The sequence shown here is derived from an EMBL/GenBank/DDBJ whole genome shotgun (WGS) entry which is preliminary data.</text>
</comment>
<dbReference type="PRINTS" id="PR00344">
    <property type="entry name" value="BCTRLSENSOR"/>
</dbReference>